<evidence type="ECO:0000313" key="1">
    <source>
        <dbReference type="EMBL" id="AHM72764.2"/>
    </source>
</evidence>
<dbReference type="InterPro" id="IPR036937">
    <property type="entry name" value="Adhesion_dom_fimbrial_sf"/>
</dbReference>
<protein>
    <submittedName>
        <fullName evidence="1">Type 1 fimbrial protein</fullName>
    </submittedName>
</protein>
<evidence type="ECO:0000313" key="2">
    <source>
        <dbReference type="Proteomes" id="UP000230961"/>
    </source>
</evidence>
<dbReference type="Proteomes" id="UP000230961">
    <property type="component" value="Chromosome"/>
</dbReference>
<gene>
    <name evidence="1" type="ORF">LC20_01510</name>
</gene>
<dbReference type="EMBL" id="CP007448">
    <property type="protein sequence ID" value="AHM72764.2"/>
    <property type="molecule type" value="Genomic_DNA"/>
</dbReference>
<proteinExistence type="predicted"/>
<dbReference type="SUPFAM" id="SSF49401">
    <property type="entry name" value="Bacterial adhesins"/>
    <property type="match status" value="1"/>
</dbReference>
<dbReference type="Gene3D" id="2.60.40.1090">
    <property type="entry name" value="Fimbrial-type adhesion domain"/>
    <property type="match status" value="1"/>
</dbReference>
<dbReference type="KEGG" id="yel:LC20_01510"/>
<dbReference type="GO" id="GO:0009289">
    <property type="term" value="C:pilus"/>
    <property type="evidence" value="ECO:0007669"/>
    <property type="project" value="InterPro"/>
</dbReference>
<dbReference type="InterPro" id="IPR008966">
    <property type="entry name" value="Adhesion_dom_sf"/>
</dbReference>
<dbReference type="GO" id="GO:0007155">
    <property type="term" value="P:cell adhesion"/>
    <property type="evidence" value="ECO:0007669"/>
    <property type="project" value="InterPro"/>
</dbReference>
<organism evidence="1 2">
    <name type="scientific">Yersinia enterocolitica LC20</name>
    <dbReference type="NCBI Taxonomy" id="1443113"/>
    <lineage>
        <taxon>Bacteria</taxon>
        <taxon>Pseudomonadati</taxon>
        <taxon>Pseudomonadota</taxon>
        <taxon>Gammaproteobacteria</taxon>
        <taxon>Enterobacterales</taxon>
        <taxon>Yersiniaceae</taxon>
        <taxon>Yersinia</taxon>
    </lineage>
</organism>
<accession>A0A7U4GDY1</accession>
<name>A0A7U4GDY1_YEREN</name>
<dbReference type="AlphaFoldDB" id="A0A7U4GDY1"/>
<reference evidence="1 2" key="1">
    <citation type="submission" date="2017-11" db="EMBL/GenBank/DDBJ databases">
        <title>The complete genome sequence and comparative genome analysis of Yersinia enterocolitica strain LC20.</title>
        <authorList>
            <person name="Shi G."/>
            <person name="Su M."/>
            <person name="Liang J."/>
            <person name="Gu W."/>
            <person name="Xiao Y."/>
            <person name="Zhang Z."/>
            <person name="Qiu H."/>
            <person name="Duan R."/>
            <person name="Zhang Z."/>
            <person name="Li Y."/>
            <person name="Zhang X."/>
            <person name="Ling Y."/>
            <person name="Song L."/>
            <person name="Chen M."/>
            <person name="Zhao Y."/>
            <person name="Wu J."/>
            <person name="Jing H."/>
            <person name="Xiao J."/>
            <person name="Wang X."/>
        </authorList>
    </citation>
    <scope>NUCLEOTIDE SEQUENCE [LARGE SCALE GENOMIC DNA]</scope>
    <source>
        <strain evidence="1 2">LC20</strain>
    </source>
</reference>
<sequence length="136" mass="14402">MSNGASFVMSSLLVWLVLPVAVFGVLAMDASGKLSMQDSVIDTPCAIDAAGREQAIDLITLSLEQITRDGEPSKPFSIHLENCAFHELNPDKQGGAHFMVTFDGLIMDGGLFALHGGARGIGLDISNAIGNRAMHF</sequence>